<organism evidence="1 2">
    <name type="scientific">Peptacetobacter hiranonis (strain DSM 13275 / JCM 10541 / KCTC 15199 / TO-931)</name>
    <name type="common">Clostridium hiranonis</name>
    <dbReference type="NCBI Taxonomy" id="500633"/>
    <lineage>
        <taxon>Bacteria</taxon>
        <taxon>Bacillati</taxon>
        <taxon>Bacillota</taxon>
        <taxon>Clostridia</taxon>
        <taxon>Peptostreptococcales</taxon>
        <taxon>Peptostreptococcaceae</taxon>
        <taxon>Peptacetobacter</taxon>
    </lineage>
</organism>
<keyword evidence="2" id="KW-1185">Reference proteome</keyword>
<dbReference type="RefSeq" id="WP_006440855.1">
    <property type="nucleotide sequence ID" value="NZ_DS995359.1"/>
</dbReference>
<comment type="caution">
    <text evidence="1">The sequence shown here is derived from an EMBL/GenBank/DDBJ whole genome shotgun (WGS) entry which is preliminary data.</text>
</comment>
<sequence>MNFWFLLISLGVAFVLQFIFASIQIKDFNKNYKRLRKIGRVAIGKYKGAIFAGSIAMFAIDEEEKIIEGVCMSGVSILARFKKFNMLNDENIGNIQKELNLPKPVKKAIENASSNYRRIINGEEIKPEKSPIGKVTDSLKCIATGK</sequence>
<reference evidence="1 2" key="2">
    <citation type="submission" date="2008-10" db="EMBL/GenBank/DDBJ databases">
        <title>Draft genome sequence of Clostridium hiranonis (DSM 13275).</title>
        <authorList>
            <person name="Sudarsanam P."/>
            <person name="Ley R."/>
            <person name="Guruge J."/>
            <person name="Turnbaugh P.J."/>
            <person name="Mahowald M."/>
            <person name="Liep D."/>
            <person name="Gordon J."/>
        </authorList>
    </citation>
    <scope>NUCLEOTIDE SEQUENCE [LARGE SCALE GENOMIC DNA]</scope>
    <source>
        <strain evidence="1 2">DSM 13275</strain>
    </source>
</reference>
<dbReference type="InterPro" id="IPR009693">
    <property type="entry name" value="Glucitol_operon_activator"/>
</dbReference>
<gene>
    <name evidence="1" type="ORF">CLOHIR_01994</name>
</gene>
<evidence type="ECO:0000313" key="1">
    <source>
        <dbReference type="EMBL" id="EEA84371.1"/>
    </source>
</evidence>
<dbReference type="Pfam" id="PF06923">
    <property type="entry name" value="GutM"/>
    <property type="match status" value="1"/>
</dbReference>
<proteinExistence type="predicted"/>
<reference evidence="1 2" key="1">
    <citation type="submission" date="2008-09" db="EMBL/GenBank/DDBJ databases">
        <authorList>
            <person name="Fulton L."/>
            <person name="Clifton S."/>
            <person name="Fulton B."/>
            <person name="Xu J."/>
            <person name="Minx P."/>
            <person name="Pepin K.H."/>
            <person name="Johnson M."/>
            <person name="Thiruvilangam P."/>
            <person name="Bhonagiri V."/>
            <person name="Nash W.E."/>
            <person name="Mardis E.R."/>
            <person name="Wilson R.K."/>
        </authorList>
    </citation>
    <scope>NUCLEOTIDE SEQUENCE [LARGE SCALE GENOMIC DNA]</scope>
    <source>
        <strain evidence="1 2">DSM 13275</strain>
    </source>
</reference>
<dbReference type="eggNOG" id="COG4578">
    <property type="taxonomic scope" value="Bacteria"/>
</dbReference>
<dbReference type="STRING" id="500633.CLOHIR_01994"/>
<dbReference type="OrthoDB" id="9096700at2"/>
<dbReference type="HOGENOM" id="CLU_124480_0_0_9"/>
<evidence type="ECO:0000313" key="2">
    <source>
        <dbReference type="Proteomes" id="UP000003178"/>
    </source>
</evidence>
<dbReference type="Proteomes" id="UP000003178">
    <property type="component" value="Unassembled WGS sequence"/>
</dbReference>
<dbReference type="EMBL" id="ABWP01000074">
    <property type="protein sequence ID" value="EEA84371.1"/>
    <property type="molecule type" value="Genomic_DNA"/>
</dbReference>
<dbReference type="PIRSF" id="PIRSF011474">
    <property type="entry name" value="Glucitol_operon_activator"/>
    <property type="match status" value="1"/>
</dbReference>
<protein>
    <submittedName>
        <fullName evidence="1">Transcriptional regulator SrlR family protein</fullName>
    </submittedName>
</protein>
<name>B6G1I7_PEPHT</name>
<accession>B6G1I7</accession>
<dbReference type="AlphaFoldDB" id="B6G1I7"/>